<accession>A0A9P6JR16</accession>
<dbReference type="Proteomes" id="UP000807306">
    <property type="component" value="Unassembled WGS sequence"/>
</dbReference>
<gene>
    <name evidence="1" type="ORF">CPB83DRAFT_853198</name>
</gene>
<reference evidence="1" key="1">
    <citation type="submission" date="2020-11" db="EMBL/GenBank/DDBJ databases">
        <authorList>
            <consortium name="DOE Joint Genome Institute"/>
            <person name="Ahrendt S."/>
            <person name="Riley R."/>
            <person name="Andreopoulos W."/>
            <person name="Labutti K."/>
            <person name="Pangilinan J."/>
            <person name="Ruiz-Duenas F.J."/>
            <person name="Barrasa J.M."/>
            <person name="Sanchez-Garcia M."/>
            <person name="Camarero S."/>
            <person name="Miyauchi S."/>
            <person name="Serrano A."/>
            <person name="Linde D."/>
            <person name="Babiker R."/>
            <person name="Drula E."/>
            <person name="Ayuso-Fernandez I."/>
            <person name="Pacheco R."/>
            <person name="Padilla G."/>
            <person name="Ferreira P."/>
            <person name="Barriuso J."/>
            <person name="Kellner H."/>
            <person name="Castanera R."/>
            <person name="Alfaro M."/>
            <person name="Ramirez L."/>
            <person name="Pisabarro A.G."/>
            <person name="Kuo A."/>
            <person name="Tritt A."/>
            <person name="Lipzen A."/>
            <person name="He G."/>
            <person name="Yan M."/>
            <person name="Ng V."/>
            <person name="Cullen D."/>
            <person name="Martin F."/>
            <person name="Rosso M.-N."/>
            <person name="Henrissat B."/>
            <person name="Hibbett D."/>
            <person name="Martinez A.T."/>
            <person name="Grigoriev I.V."/>
        </authorList>
    </citation>
    <scope>NUCLEOTIDE SEQUENCE</scope>
    <source>
        <strain evidence="1">CBS 506.95</strain>
    </source>
</reference>
<protein>
    <submittedName>
        <fullName evidence="1">Uncharacterized protein</fullName>
    </submittedName>
</protein>
<dbReference type="OrthoDB" id="3052647at2759"/>
<sequence>MDVHDDQGGIGNEFRFDHFRYTPSPNADLENRAILIQDDDPDVRYGSGWQDAPSYVSTMTNQPGSFFDHELEFTGTAVSVFSILPKEFFEKNLMPGSYSIDGGFSTPFNQTGHPNEVVTQFNQKMFKTPTFVPSRHKLTVTYLEVAKQIPCIPII</sequence>
<dbReference type="Gene3D" id="2.60.120.260">
    <property type="entry name" value="Galactose-binding domain-like"/>
    <property type="match status" value="1"/>
</dbReference>
<organism evidence="1 2">
    <name type="scientific">Crepidotus variabilis</name>
    <dbReference type="NCBI Taxonomy" id="179855"/>
    <lineage>
        <taxon>Eukaryota</taxon>
        <taxon>Fungi</taxon>
        <taxon>Dikarya</taxon>
        <taxon>Basidiomycota</taxon>
        <taxon>Agaricomycotina</taxon>
        <taxon>Agaricomycetes</taxon>
        <taxon>Agaricomycetidae</taxon>
        <taxon>Agaricales</taxon>
        <taxon>Agaricineae</taxon>
        <taxon>Crepidotaceae</taxon>
        <taxon>Crepidotus</taxon>
    </lineage>
</organism>
<evidence type="ECO:0000313" key="2">
    <source>
        <dbReference type="Proteomes" id="UP000807306"/>
    </source>
</evidence>
<name>A0A9P6JR16_9AGAR</name>
<dbReference type="EMBL" id="MU157848">
    <property type="protein sequence ID" value="KAF9529085.1"/>
    <property type="molecule type" value="Genomic_DNA"/>
</dbReference>
<dbReference type="AlphaFoldDB" id="A0A9P6JR16"/>
<keyword evidence="2" id="KW-1185">Reference proteome</keyword>
<comment type="caution">
    <text evidence="1">The sequence shown here is derived from an EMBL/GenBank/DDBJ whole genome shotgun (WGS) entry which is preliminary data.</text>
</comment>
<proteinExistence type="predicted"/>
<evidence type="ECO:0000313" key="1">
    <source>
        <dbReference type="EMBL" id="KAF9529085.1"/>
    </source>
</evidence>